<feature type="domain" description="ABC transmembrane type-1" evidence="8">
    <location>
        <begin position="91"/>
        <end position="292"/>
    </location>
</feature>
<evidence type="ECO:0000256" key="3">
    <source>
        <dbReference type="ARBA" id="ARBA00022475"/>
    </source>
</evidence>
<feature type="transmembrane region" description="Helical" evidence="7">
    <location>
        <begin position="272"/>
        <end position="292"/>
    </location>
</feature>
<feature type="transmembrane region" description="Helical" evidence="7">
    <location>
        <begin position="158"/>
        <end position="178"/>
    </location>
</feature>
<keyword evidence="5 7" id="KW-1133">Transmembrane helix</keyword>
<feature type="transmembrane region" description="Helical" evidence="7">
    <location>
        <begin position="95"/>
        <end position="115"/>
    </location>
</feature>
<feature type="transmembrane region" description="Helical" evidence="7">
    <location>
        <begin position="25"/>
        <end position="50"/>
    </location>
</feature>
<name>A0A9D1P8F1_9FIRM</name>
<reference evidence="9" key="2">
    <citation type="journal article" date="2021" name="PeerJ">
        <title>Extensive microbial diversity within the chicken gut microbiome revealed by metagenomics and culture.</title>
        <authorList>
            <person name="Gilroy R."/>
            <person name="Ravi A."/>
            <person name="Getino M."/>
            <person name="Pursley I."/>
            <person name="Horton D.L."/>
            <person name="Alikhan N.F."/>
            <person name="Baker D."/>
            <person name="Gharbi K."/>
            <person name="Hall N."/>
            <person name="Watson M."/>
            <person name="Adriaenssens E.M."/>
            <person name="Foster-Nyarko E."/>
            <person name="Jarju S."/>
            <person name="Secka A."/>
            <person name="Antonio M."/>
            <person name="Oren A."/>
            <person name="Chaudhuri R.R."/>
            <person name="La Ragione R."/>
            <person name="Hildebrand F."/>
            <person name="Pallen M.J."/>
        </authorList>
    </citation>
    <scope>NUCLEOTIDE SEQUENCE</scope>
    <source>
        <strain evidence="9">CHK183-6373</strain>
    </source>
</reference>
<dbReference type="PANTHER" id="PTHR43744">
    <property type="entry name" value="ABC TRANSPORTER PERMEASE PROTEIN MG189-RELATED-RELATED"/>
    <property type="match status" value="1"/>
</dbReference>
<evidence type="ECO:0000256" key="4">
    <source>
        <dbReference type="ARBA" id="ARBA00022692"/>
    </source>
</evidence>
<dbReference type="PANTHER" id="PTHR43744:SF9">
    <property type="entry name" value="POLYGALACTURONAN_RHAMNOGALACTURONAN TRANSPORT SYSTEM PERMEASE PROTEIN YTCP"/>
    <property type="match status" value="1"/>
</dbReference>
<proteinExistence type="inferred from homology"/>
<gene>
    <name evidence="9" type="ORF">IAA64_08410</name>
</gene>
<keyword evidence="2 7" id="KW-0813">Transport</keyword>
<evidence type="ECO:0000256" key="1">
    <source>
        <dbReference type="ARBA" id="ARBA00004651"/>
    </source>
</evidence>
<dbReference type="Proteomes" id="UP000886884">
    <property type="component" value="Unassembled WGS sequence"/>
</dbReference>
<dbReference type="Gene3D" id="1.10.3720.10">
    <property type="entry name" value="MetI-like"/>
    <property type="match status" value="1"/>
</dbReference>
<dbReference type="InterPro" id="IPR035906">
    <property type="entry name" value="MetI-like_sf"/>
</dbReference>
<keyword evidence="4 7" id="KW-0812">Transmembrane</keyword>
<evidence type="ECO:0000256" key="5">
    <source>
        <dbReference type="ARBA" id="ARBA00022989"/>
    </source>
</evidence>
<dbReference type="AlphaFoldDB" id="A0A9D1P8F1"/>
<dbReference type="Pfam" id="PF00528">
    <property type="entry name" value="BPD_transp_1"/>
    <property type="match status" value="1"/>
</dbReference>
<keyword evidence="3" id="KW-1003">Cell membrane</keyword>
<evidence type="ECO:0000313" key="10">
    <source>
        <dbReference type="Proteomes" id="UP000886884"/>
    </source>
</evidence>
<sequence>MTREAKLQERQAHKRNRIRMTRADVVYQVVIYTIVTLFTICCVIPLLYVIGMSLTSEGEMIQKNYFVIIPEQPTLKAYEYVFNQFNFWNSMGISVARTILGVAAMLVFVIPGGYIMAKREMPGQRGIMIFFIITMLIGGGLIPGYLLMRDLKLLNTFWVYIVPAFGNTYNMLIVKLFVENIPKDIIESADLDGASEIQKMLKIAVPLLVPTLCALSLFAAVAHWNSWFDALLYVRDSALHPVQFIIRSLMLASPSDTQNLSLTAFEKMTPEGVKMACVIVGMVPILCVYPFLQKYFIFGMYTGSVKG</sequence>
<comment type="subcellular location">
    <subcellularLocation>
        <location evidence="1 7">Cell membrane</location>
        <topology evidence="1 7">Multi-pass membrane protein</topology>
    </subcellularLocation>
</comment>
<dbReference type="CDD" id="cd06261">
    <property type="entry name" value="TM_PBP2"/>
    <property type="match status" value="1"/>
</dbReference>
<dbReference type="GO" id="GO:0005886">
    <property type="term" value="C:plasma membrane"/>
    <property type="evidence" value="ECO:0007669"/>
    <property type="project" value="UniProtKB-SubCell"/>
</dbReference>
<protein>
    <submittedName>
        <fullName evidence="9">Carbohydrate ABC transporter permease</fullName>
    </submittedName>
</protein>
<keyword evidence="6 7" id="KW-0472">Membrane</keyword>
<evidence type="ECO:0000256" key="2">
    <source>
        <dbReference type="ARBA" id="ARBA00022448"/>
    </source>
</evidence>
<evidence type="ECO:0000313" key="9">
    <source>
        <dbReference type="EMBL" id="HIV27977.1"/>
    </source>
</evidence>
<accession>A0A9D1P8F1</accession>
<dbReference type="InterPro" id="IPR000515">
    <property type="entry name" value="MetI-like"/>
</dbReference>
<evidence type="ECO:0000256" key="7">
    <source>
        <dbReference type="RuleBase" id="RU363032"/>
    </source>
</evidence>
<feature type="transmembrane region" description="Helical" evidence="7">
    <location>
        <begin position="203"/>
        <end position="224"/>
    </location>
</feature>
<dbReference type="SUPFAM" id="SSF161098">
    <property type="entry name" value="MetI-like"/>
    <property type="match status" value="1"/>
</dbReference>
<organism evidence="9 10">
    <name type="scientific">Candidatus Ornithocaccomicrobium faecavium</name>
    <dbReference type="NCBI Taxonomy" id="2840890"/>
    <lineage>
        <taxon>Bacteria</taxon>
        <taxon>Bacillati</taxon>
        <taxon>Bacillota</taxon>
        <taxon>Clostridia</taxon>
        <taxon>Candidatus Ornithocaccomicrobium</taxon>
    </lineage>
</organism>
<comment type="caution">
    <text evidence="9">The sequence shown here is derived from an EMBL/GenBank/DDBJ whole genome shotgun (WGS) entry which is preliminary data.</text>
</comment>
<dbReference type="EMBL" id="DVOT01000149">
    <property type="protein sequence ID" value="HIV27977.1"/>
    <property type="molecule type" value="Genomic_DNA"/>
</dbReference>
<dbReference type="GO" id="GO:0055085">
    <property type="term" value="P:transmembrane transport"/>
    <property type="evidence" value="ECO:0007669"/>
    <property type="project" value="InterPro"/>
</dbReference>
<feature type="transmembrane region" description="Helical" evidence="7">
    <location>
        <begin position="127"/>
        <end position="146"/>
    </location>
</feature>
<reference evidence="9" key="1">
    <citation type="submission" date="2020-10" db="EMBL/GenBank/DDBJ databases">
        <authorList>
            <person name="Gilroy R."/>
        </authorList>
    </citation>
    <scope>NUCLEOTIDE SEQUENCE</scope>
    <source>
        <strain evidence="9">CHK183-6373</strain>
    </source>
</reference>
<dbReference type="PROSITE" id="PS50928">
    <property type="entry name" value="ABC_TM1"/>
    <property type="match status" value="1"/>
</dbReference>
<evidence type="ECO:0000256" key="6">
    <source>
        <dbReference type="ARBA" id="ARBA00023136"/>
    </source>
</evidence>
<evidence type="ECO:0000259" key="8">
    <source>
        <dbReference type="PROSITE" id="PS50928"/>
    </source>
</evidence>
<comment type="similarity">
    <text evidence="7">Belongs to the binding-protein-dependent transport system permease family.</text>
</comment>